<name>A0A699HK05_TANCI</name>
<evidence type="ECO:0000256" key="1">
    <source>
        <dbReference type="ARBA" id="ARBA00022679"/>
    </source>
</evidence>
<dbReference type="PANTHER" id="PTHR37984:SF5">
    <property type="entry name" value="PROTEIN NYNRIN-LIKE"/>
    <property type="match status" value="1"/>
</dbReference>
<dbReference type="SUPFAM" id="SSF56672">
    <property type="entry name" value="DNA/RNA polymerases"/>
    <property type="match status" value="1"/>
</dbReference>
<feature type="domain" description="Reverse transcriptase" evidence="7">
    <location>
        <begin position="5"/>
        <end position="67"/>
    </location>
</feature>
<sequence length="462" mass="54293">MMAIFHDMIEKTMDVFMDDFQVFGNSFSSCLSYLDTMLQRCEDTNLVLNWEKCHFMVKEGIVLGHKISKNKLKVDRAKVDVIAKLLPSTMVKGVRRFLGHAGFYRRFIQDFSKIDRPMTHILEKDTPFVFLDECLTSFKILKKRAVLEQRKDKYFRPIHYASKTLSDAQTNYTVIEKKLLAMMYAFEKFRSYLFLSKTIVYTGHSALKYLFNKQDAKPRLIRWILLLQEFTIEIRDKKGTENLAADHLSRLENPYQGDRVEMEINDNFPHESLNMISLNPDNKPRTKLWTFSKLAIMDPSGVNMARTAPQKKFLTLVFSGPPFIAMLRTLSCIVTRVSVRERFHSRTKCLKILFRFAYENSLIYKEKTNKIYDSKIKNREFYVGDHVLLFNSRLKIFSGKLKSRWTEPFTVAQVFPYRTIELSQADGPNFKMNGHRLKHYFGGDIPHMVVSDLQTLPMYQWI</sequence>
<feature type="domain" description="Reverse transcriptase RNase H-like" evidence="8">
    <location>
        <begin position="144"/>
        <end position="230"/>
    </location>
</feature>
<evidence type="ECO:0000313" key="9">
    <source>
        <dbReference type="EMBL" id="GEY30736.1"/>
    </source>
</evidence>
<dbReference type="Gene3D" id="3.30.70.270">
    <property type="match status" value="2"/>
</dbReference>
<dbReference type="GO" id="GO:0003964">
    <property type="term" value="F:RNA-directed DNA polymerase activity"/>
    <property type="evidence" value="ECO:0007669"/>
    <property type="project" value="UniProtKB-KW"/>
</dbReference>
<proteinExistence type="predicted"/>
<dbReference type="GO" id="GO:0016787">
    <property type="term" value="F:hydrolase activity"/>
    <property type="evidence" value="ECO:0007669"/>
    <property type="project" value="UniProtKB-KW"/>
</dbReference>
<evidence type="ECO:0000256" key="5">
    <source>
        <dbReference type="ARBA" id="ARBA00022801"/>
    </source>
</evidence>
<dbReference type="InterPro" id="IPR041373">
    <property type="entry name" value="RT_RNaseH"/>
</dbReference>
<keyword evidence="2" id="KW-0548">Nucleotidyltransferase</keyword>
<keyword evidence="3" id="KW-0540">Nuclease</keyword>
<dbReference type="CDD" id="cd09274">
    <property type="entry name" value="RNase_HI_RT_Ty3"/>
    <property type="match status" value="1"/>
</dbReference>
<dbReference type="InterPro" id="IPR050951">
    <property type="entry name" value="Retrovirus_Pol_polyprotein"/>
</dbReference>
<evidence type="ECO:0000256" key="3">
    <source>
        <dbReference type="ARBA" id="ARBA00022722"/>
    </source>
</evidence>
<dbReference type="InterPro" id="IPR043128">
    <property type="entry name" value="Rev_trsase/Diguanyl_cyclase"/>
</dbReference>
<dbReference type="InterPro" id="IPR000477">
    <property type="entry name" value="RT_dom"/>
</dbReference>
<comment type="caution">
    <text evidence="9">The sequence shown here is derived from an EMBL/GenBank/DDBJ whole genome shotgun (WGS) entry which is preliminary data.</text>
</comment>
<organism evidence="9">
    <name type="scientific">Tanacetum cinerariifolium</name>
    <name type="common">Dalmatian daisy</name>
    <name type="synonym">Chrysanthemum cinerariifolium</name>
    <dbReference type="NCBI Taxonomy" id="118510"/>
    <lineage>
        <taxon>Eukaryota</taxon>
        <taxon>Viridiplantae</taxon>
        <taxon>Streptophyta</taxon>
        <taxon>Embryophyta</taxon>
        <taxon>Tracheophyta</taxon>
        <taxon>Spermatophyta</taxon>
        <taxon>Magnoliopsida</taxon>
        <taxon>eudicotyledons</taxon>
        <taxon>Gunneridae</taxon>
        <taxon>Pentapetalae</taxon>
        <taxon>asterids</taxon>
        <taxon>campanulids</taxon>
        <taxon>Asterales</taxon>
        <taxon>Asteraceae</taxon>
        <taxon>Asteroideae</taxon>
        <taxon>Anthemideae</taxon>
        <taxon>Anthemidinae</taxon>
        <taxon>Tanacetum</taxon>
    </lineage>
</organism>
<reference evidence="9" key="1">
    <citation type="journal article" date="2019" name="Sci. Rep.">
        <title>Draft genome of Tanacetum cinerariifolium, the natural source of mosquito coil.</title>
        <authorList>
            <person name="Yamashiro T."/>
            <person name="Shiraishi A."/>
            <person name="Satake H."/>
            <person name="Nakayama K."/>
        </authorList>
    </citation>
    <scope>NUCLEOTIDE SEQUENCE</scope>
</reference>
<dbReference type="PANTHER" id="PTHR37984">
    <property type="entry name" value="PROTEIN CBG26694"/>
    <property type="match status" value="1"/>
</dbReference>
<keyword evidence="6 9" id="KW-0695">RNA-directed DNA polymerase</keyword>
<evidence type="ECO:0000256" key="6">
    <source>
        <dbReference type="ARBA" id="ARBA00022918"/>
    </source>
</evidence>
<keyword evidence="4" id="KW-0255">Endonuclease</keyword>
<dbReference type="Pfam" id="PF00078">
    <property type="entry name" value="RVT_1"/>
    <property type="match status" value="1"/>
</dbReference>
<evidence type="ECO:0000259" key="7">
    <source>
        <dbReference type="Pfam" id="PF00078"/>
    </source>
</evidence>
<evidence type="ECO:0000259" key="8">
    <source>
        <dbReference type="Pfam" id="PF17917"/>
    </source>
</evidence>
<dbReference type="Pfam" id="PF17917">
    <property type="entry name" value="RT_RNaseH"/>
    <property type="match status" value="1"/>
</dbReference>
<dbReference type="InterPro" id="IPR043502">
    <property type="entry name" value="DNA/RNA_pol_sf"/>
</dbReference>
<keyword evidence="1" id="KW-0808">Transferase</keyword>
<keyword evidence="5" id="KW-0378">Hydrolase</keyword>
<accession>A0A699HK05</accession>
<evidence type="ECO:0000256" key="2">
    <source>
        <dbReference type="ARBA" id="ARBA00022695"/>
    </source>
</evidence>
<protein>
    <submittedName>
        <fullName evidence="9">Reverse transcriptase domain-containing protein</fullName>
    </submittedName>
</protein>
<dbReference type="EMBL" id="BKCJ010167790">
    <property type="protein sequence ID" value="GEY30736.1"/>
    <property type="molecule type" value="Genomic_DNA"/>
</dbReference>
<dbReference type="AlphaFoldDB" id="A0A699HK05"/>
<gene>
    <name evidence="9" type="ORF">Tci_402710</name>
</gene>
<evidence type="ECO:0000256" key="4">
    <source>
        <dbReference type="ARBA" id="ARBA00022759"/>
    </source>
</evidence>
<dbReference type="GO" id="GO:0004519">
    <property type="term" value="F:endonuclease activity"/>
    <property type="evidence" value="ECO:0007669"/>
    <property type="project" value="UniProtKB-KW"/>
</dbReference>